<feature type="region of interest" description="Disordered" evidence="1">
    <location>
        <begin position="175"/>
        <end position="205"/>
    </location>
</feature>
<evidence type="ECO:0000259" key="3">
    <source>
        <dbReference type="PROSITE" id="PS51293"/>
    </source>
</evidence>
<dbReference type="Pfam" id="PF00249">
    <property type="entry name" value="Myb_DNA-binding"/>
    <property type="match status" value="1"/>
</dbReference>
<dbReference type="Proteomes" id="UP000799778">
    <property type="component" value="Unassembled WGS sequence"/>
</dbReference>
<evidence type="ECO:0000259" key="2">
    <source>
        <dbReference type="PROSITE" id="PS50090"/>
    </source>
</evidence>
<dbReference type="PROSITE" id="PS51294">
    <property type="entry name" value="HTH_MYB"/>
    <property type="match status" value="3"/>
</dbReference>
<name>A0A6A5XBV3_9PLEO</name>
<feature type="domain" description="Myb-like" evidence="2">
    <location>
        <begin position="9"/>
        <end position="65"/>
    </location>
</feature>
<feature type="domain" description="HTH myb-type" evidence="4">
    <location>
        <begin position="68"/>
        <end position="120"/>
    </location>
</feature>
<dbReference type="InterPro" id="IPR017884">
    <property type="entry name" value="SANT_dom"/>
</dbReference>
<accession>A0A6A5XBV3</accession>
<reference evidence="5" key="1">
    <citation type="journal article" date="2020" name="Stud. Mycol.">
        <title>101 Dothideomycetes genomes: a test case for predicting lifestyles and emergence of pathogens.</title>
        <authorList>
            <person name="Haridas S."/>
            <person name="Albert R."/>
            <person name="Binder M."/>
            <person name="Bloem J."/>
            <person name="Labutti K."/>
            <person name="Salamov A."/>
            <person name="Andreopoulos B."/>
            <person name="Baker S."/>
            <person name="Barry K."/>
            <person name="Bills G."/>
            <person name="Bluhm B."/>
            <person name="Cannon C."/>
            <person name="Castanera R."/>
            <person name="Culley D."/>
            <person name="Daum C."/>
            <person name="Ezra D."/>
            <person name="Gonzalez J."/>
            <person name="Henrissat B."/>
            <person name="Kuo A."/>
            <person name="Liang C."/>
            <person name="Lipzen A."/>
            <person name="Lutzoni F."/>
            <person name="Magnuson J."/>
            <person name="Mondo S."/>
            <person name="Nolan M."/>
            <person name="Ohm R."/>
            <person name="Pangilinan J."/>
            <person name="Park H.-J."/>
            <person name="Ramirez L."/>
            <person name="Alfaro M."/>
            <person name="Sun H."/>
            <person name="Tritt A."/>
            <person name="Yoshinaga Y."/>
            <person name="Zwiers L.-H."/>
            <person name="Turgeon B."/>
            <person name="Goodwin S."/>
            <person name="Spatafora J."/>
            <person name="Crous P."/>
            <person name="Grigoriev I."/>
        </authorList>
    </citation>
    <scope>NUCLEOTIDE SEQUENCE</scope>
    <source>
        <strain evidence="5">CBS 175.79</strain>
    </source>
</reference>
<dbReference type="GO" id="GO:0000278">
    <property type="term" value="P:mitotic cell cycle"/>
    <property type="evidence" value="ECO:0007669"/>
    <property type="project" value="TreeGrafter"/>
</dbReference>
<dbReference type="Pfam" id="PF13921">
    <property type="entry name" value="Myb_DNA-bind_6"/>
    <property type="match status" value="1"/>
</dbReference>
<dbReference type="SUPFAM" id="SSF46689">
    <property type="entry name" value="Homeodomain-like"/>
    <property type="match status" value="2"/>
</dbReference>
<sequence length="374" mass="42402">MLSESPKTSQARQPRKWTAAEDQILREEVEQQQRSDGEAKDWIRVAESLPGRSNKDCRKRWKNSVVGTLKKGQWSKSEDTLLEEGIERYGQKWTLVADVVASRSADQCSKRWSQSLAPYIDRSEWRESEDDQLIQAVQKFGRHWKDINRYYFPRRSKNSIKNRYTVLLRRYQNQGISLSEGPTTSDPASPQGFVDDMPTDDESQSIATSSYDVIRTPRTQVSTPESPPTWPIMNPPSAAAWSAPNPYVSNNLLQSPSSMYYPPTQVTNANVGPWNWSSASPTNPPTMTHPFVDPYAHAPEAQYSPYGNLPNAYDNSTTLPPAMNFNQSYNSTTRSMGSSQGPRTAPFYQPDGAGPSAARYERYDAHPDRSFYRH</sequence>
<dbReference type="PANTHER" id="PTHR45614:SF265">
    <property type="entry name" value="MYB-LIKE DOMAIN-CONTAINING PROTEIN-RELATED"/>
    <property type="match status" value="1"/>
</dbReference>
<dbReference type="AlphaFoldDB" id="A0A6A5XBV3"/>
<feature type="region of interest" description="Disordered" evidence="1">
    <location>
        <begin position="1"/>
        <end position="21"/>
    </location>
</feature>
<evidence type="ECO:0000256" key="1">
    <source>
        <dbReference type="SAM" id="MobiDB-lite"/>
    </source>
</evidence>
<gene>
    <name evidence="5" type="ORF">BU24DRAFT_496350</name>
</gene>
<dbReference type="InterPro" id="IPR050560">
    <property type="entry name" value="MYB_TF"/>
</dbReference>
<feature type="compositionally biased region" description="Polar residues" evidence="1">
    <location>
        <begin position="1"/>
        <end position="12"/>
    </location>
</feature>
<dbReference type="InterPro" id="IPR009057">
    <property type="entry name" value="Homeodomain-like_sf"/>
</dbReference>
<dbReference type="PROSITE" id="PS50090">
    <property type="entry name" value="MYB_LIKE"/>
    <property type="match status" value="3"/>
</dbReference>
<feature type="domain" description="Myb-like" evidence="2">
    <location>
        <begin position="117"/>
        <end position="168"/>
    </location>
</feature>
<feature type="compositionally biased region" description="Basic and acidic residues" evidence="1">
    <location>
        <begin position="359"/>
        <end position="374"/>
    </location>
</feature>
<proteinExistence type="predicted"/>
<dbReference type="GO" id="GO:0000978">
    <property type="term" value="F:RNA polymerase II cis-regulatory region sequence-specific DNA binding"/>
    <property type="evidence" value="ECO:0007669"/>
    <property type="project" value="TreeGrafter"/>
</dbReference>
<dbReference type="PROSITE" id="PS51293">
    <property type="entry name" value="SANT"/>
    <property type="match status" value="1"/>
</dbReference>
<dbReference type="RefSeq" id="XP_033378665.1">
    <property type="nucleotide sequence ID" value="XM_033534190.1"/>
</dbReference>
<feature type="region of interest" description="Disordered" evidence="1">
    <location>
        <begin position="306"/>
        <end position="374"/>
    </location>
</feature>
<dbReference type="GeneID" id="54291587"/>
<keyword evidence="6" id="KW-1185">Reference proteome</keyword>
<dbReference type="Gene3D" id="1.10.10.60">
    <property type="entry name" value="Homeodomain-like"/>
    <property type="match status" value="3"/>
</dbReference>
<evidence type="ECO:0000259" key="4">
    <source>
        <dbReference type="PROSITE" id="PS51294"/>
    </source>
</evidence>
<organism evidence="5 6">
    <name type="scientific">Aaosphaeria arxii CBS 175.79</name>
    <dbReference type="NCBI Taxonomy" id="1450172"/>
    <lineage>
        <taxon>Eukaryota</taxon>
        <taxon>Fungi</taxon>
        <taxon>Dikarya</taxon>
        <taxon>Ascomycota</taxon>
        <taxon>Pezizomycotina</taxon>
        <taxon>Dothideomycetes</taxon>
        <taxon>Pleosporomycetidae</taxon>
        <taxon>Pleosporales</taxon>
        <taxon>Pleosporales incertae sedis</taxon>
        <taxon>Aaosphaeria</taxon>
    </lineage>
</organism>
<dbReference type="InterPro" id="IPR001005">
    <property type="entry name" value="SANT/Myb"/>
</dbReference>
<feature type="domain" description="HTH myb-type" evidence="4">
    <location>
        <begin position="122"/>
        <end position="172"/>
    </location>
</feature>
<dbReference type="PANTHER" id="PTHR45614">
    <property type="entry name" value="MYB PROTEIN-RELATED"/>
    <property type="match status" value="1"/>
</dbReference>
<dbReference type="EMBL" id="ML978076">
    <property type="protein sequence ID" value="KAF2010326.1"/>
    <property type="molecule type" value="Genomic_DNA"/>
</dbReference>
<dbReference type="GO" id="GO:0045944">
    <property type="term" value="P:positive regulation of transcription by RNA polymerase II"/>
    <property type="evidence" value="ECO:0007669"/>
    <property type="project" value="TreeGrafter"/>
</dbReference>
<feature type="compositionally biased region" description="Polar residues" evidence="1">
    <location>
        <begin position="313"/>
        <end position="342"/>
    </location>
</feature>
<feature type="domain" description="SANT" evidence="3">
    <location>
        <begin position="69"/>
        <end position="108"/>
    </location>
</feature>
<dbReference type="CDD" id="cd00167">
    <property type="entry name" value="SANT"/>
    <property type="match status" value="3"/>
</dbReference>
<dbReference type="GO" id="GO:0000981">
    <property type="term" value="F:DNA-binding transcription factor activity, RNA polymerase II-specific"/>
    <property type="evidence" value="ECO:0007669"/>
    <property type="project" value="TreeGrafter"/>
</dbReference>
<feature type="domain" description="HTH myb-type" evidence="4">
    <location>
        <begin position="15"/>
        <end position="63"/>
    </location>
</feature>
<feature type="compositionally biased region" description="Polar residues" evidence="1">
    <location>
        <begin position="175"/>
        <end position="188"/>
    </location>
</feature>
<dbReference type="GO" id="GO:0005634">
    <property type="term" value="C:nucleus"/>
    <property type="evidence" value="ECO:0007669"/>
    <property type="project" value="TreeGrafter"/>
</dbReference>
<evidence type="ECO:0000313" key="6">
    <source>
        <dbReference type="Proteomes" id="UP000799778"/>
    </source>
</evidence>
<dbReference type="InterPro" id="IPR017930">
    <property type="entry name" value="Myb_dom"/>
</dbReference>
<dbReference type="SMART" id="SM00717">
    <property type="entry name" value="SANT"/>
    <property type="match status" value="3"/>
</dbReference>
<dbReference type="OrthoDB" id="2143914at2759"/>
<evidence type="ECO:0000313" key="5">
    <source>
        <dbReference type="EMBL" id="KAF2010326.1"/>
    </source>
</evidence>
<feature type="domain" description="Myb-like" evidence="2">
    <location>
        <begin position="66"/>
        <end position="116"/>
    </location>
</feature>
<protein>
    <submittedName>
        <fullName evidence="5">Uncharacterized protein</fullName>
    </submittedName>
</protein>